<feature type="transmembrane region" description="Helical" evidence="5">
    <location>
        <begin position="29"/>
        <end position="49"/>
    </location>
</feature>
<evidence type="ECO:0000256" key="2">
    <source>
        <dbReference type="ARBA" id="ARBA00022692"/>
    </source>
</evidence>
<evidence type="ECO:0000256" key="3">
    <source>
        <dbReference type="ARBA" id="ARBA00022989"/>
    </source>
</evidence>
<evidence type="ECO:0000256" key="5">
    <source>
        <dbReference type="RuleBase" id="RU361157"/>
    </source>
</evidence>
<evidence type="ECO:0000256" key="4">
    <source>
        <dbReference type="ARBA" id="ARBA00023136"/>
    </source>
</evidence>
<evidence type="ECO:0000256" key="1">
    <source>
        <dbReference type="ARBA" id="ARBA00004141"/>
    </source>
</evidence>
<dbReference type="InterPro" id="IPR013525">
    <property type="entry name" value="ABC2_TM"/>
</dbReference>
<dbReference type="InterPro" id="IPR047817">
    <property type="entry name" value="ABC2_TM_bact-type"/>
</dbReference>
<comment type="subcellular location">
    <subcellularLocation>
        <location evidence="5">Cell membrane</location>
        <topology evidence="5">Multi-pass membrane protein</topology>
    </subcellularLocation>
    <subcellularLocation>
        <location evidence="1">Membrane</location>
        <topology evidence="1">Multi-pass membrane protein</topology>
    </subcellularLocation>
</comment>
<keyword evidence="5" id="KW-1003">Cell membrane</keyword>
<organism evidence="7 8">
    <name type="scientific">candidate division WS5 bacterium</name>
    <dbReference type="NCBI Taxonomy" id="2093353"/>
    <lineage>
        <taxon>Bacteria</taxon>
        <taxon>candidate division WS5</taxon>
    </lineage>
</organism>
<keyword evidence="5" id="KW-0813">Transport</keyword>
<dbReference type="Proteomes" id="UP000285655">
    <property type="component" value="Unassembled WGS sequence"/>
</dbReference>
<dbReference type="PANTHER" id="PTHR43027">
    <property type="entry name" value="DOXORUBICIN RESISTANCE ABC TRANSPORTER PERMEASE PROTEIN DRRC-RELATED"/>
    <property type="match status" value="1"/>
</dbReference>
<accession>A0A419DE78</accession>
<dbReference type="Pfam" id="PF12698">
    <property type="entry name" value="ABC2_membrane_3"/>
    <property type="match status" value="1"/>
</dbReference>
<sequence length="375" mass="41750">MTNKKTASLSATWNIVKYSIKMFFRDKTAIFFSLFLPLVIMSIFGVMNFDQMEKLKFGVVDEAKNQASKPVVEALKKVSNLEISEGEINAEKNALEEGERDIVLIIPANFGGNIGQFKMGQKPEQEEIKFLYNNTKQDSVIQVGVTITNQIIDRYTHAVTETPDLFVLKQEAISSKRFTYVDFLIPGIVSLGIMQMSIFGVASVFVNWRERGVLRRLLATPVKPKTILSSQVITRLIMSMLQTAVILTVGVLLFHINIAGSIPLILFLGLLGGIVFLCLGFTVSGVGNSTNTVMALANIIMMPQMFLSGVFFPREGLPQWLETITSYLPLTYLADAMRKVIIDGSGMLAIRSDVIGLLVWVVISFLVATRLFKWE</sequence>
<dbReference type="PANTHER" id="PTHR43027:SF2">
    <property type="entry name" value="TRANSPORT PERMEASE PROTEIN"/>
    <property type="match status" value="1"/>
</dbReference>
<feature type="domain" description="ABC transmembrane type-2" evidence="6">
    <location>
        <begin position="149"/>
        <end position="375"/>
    </location>
</feature>
<proteinExistence type="inferred from homology"/>
<keyword evidence="3 5" id="KW-1133">Transmembrane helix</keyword>
<dbReference type="PRINTS" id="PR00164">
    <property type="entry name" value="ABC2TRNSPORT"/>
</dbReference>
<evidence type="ECO:0000313" key="8">
    <source>
        <dbReference type="Proteomes" id="UP000285655"/>
    </source>
</evidence>
<evidence type="ECO:0000313" key="7">
    <source>
        <dbReference type="EMBL" id="RJO61433.1"/>
    </source>
</evidence>
<feature type="transmembrane region" description="Helical" evidence="5">
    <location>
        <begin position="293"/>
        <end position="312"/>
    </location>
</feature>
<feature type="transmembrane region" description="Helical" evidence="5">
    <location>
        <begin position="232"/>
        <end position="256"/>
    </location>
</feature>
<comment type="caution">
    <text evidence="7">The sequence shown here is derived from an EMBL/GenBank/DDBJ whole genome shotgun (WGS) entry which is preliminary data.</text>
</comment>
<keyword evidence="2 5" id="KW-0812">Transmembrane</keyword>
<dbReference type="GO" id="GO:0140359">
    <property type="term" value="F:ABC-type transporter activity"/>
    <property type="evidence" value="ECO:0007669"/>
    <property type="project" value="InterPro"/>
</dbReference>
<dbReference type="InterPro" id="IPR000412">
    <property type="entry name" value="ABC_2_transport"/>
</dbReference>
<dbReference type="InterPro" id="IPR052902">
    <property type="entry name" value="ABC-2_transporter"/>
</dbReference>
<evidence type="ECO:0000259" key="6">
    <source>
        <dbReference type="PROSITE" id="PS51012"/>
    </source>
</evidence>
<dbReference type="EMBL" id="QZJW01000019">
    <property type="protein sequence ID" value="RJO61433.1"/>
    <property type="molecule type" value="Genomic_DNA"/>
</dbReference>
<reference evidence="7 8" key="1">
    <citation type="journal article" date="2017" name="ISME J.">
        <title>Energy and carbon metabolisms in a deep terrestrial subsurface fluid microbial community.</title>
        <authorList>
            <person name="Momper L."/>
            <person name="Jungbluth S.P."/>
            <person name="Lee M.D."/>
            <person name="Amend J.P."/>
        </authorList>
    </citation>
    <scope>NUCLEOTIDE SEQUENCE [LARGE SCALE GENOMIC DNA]</scope>
    <source>
        <strain evidence="7">SURF_29</strain>
    </source>
</reference>
<dbReference type="AlphaFoldDB" id="A0A419DE78"/>
<comment type="similarity">
    <text evidence="5">Belongs to the ABC-2 integral membrane protein family.</text>
</comment>
<feature type="transmembrane region" description="Helical" evidence="5">
    <location>
        <begin position="354"/>
        <end position="372"/>
    </location>
</feature>
<name>A0A419DE78_9BACT</name>
<dbReference type="GO" id="GO:0043190">
    <property type="term" value="C:ATP-binding cassette (ABC) transporter complex"/>
    <property type="evidence" value="ECO:0007669"/>
    <property type="project" value="InterPro"/>
</dbReference>
<keyword evidence="4 5" id="KW-0472">Membrane</keyword>
<gene>
    <name evidence="7" type="ORF">C4544_02870</name>
</gene>
<feature type="transmembrane region" description="Helical" evidence="5">
    <location>
        <begin position="183"/>
        <end position="206"/>
    </location>
</feature>
<protein>
    <recommendedName>
        <fullName evidence="5">Transport permease protein</fullName>
    </recommendedName>
</protein>
<feature type="transmembrane region" description="Helical" evidence="5">
    <location>
        <begin position="262"/>
        <end position="281"/>
    </location>
</feature>
<dbReference type="Gene3D" id="3.40.1710.10">
    <property type="entry name" value="abc type-2 transporter like domain"/>
    <property type="match status" value="1"/>
</dbReference>
<dbReference type="PROSITE" id="PS51012">
    <property type="entry name" value="ABC_TM2"/>
    <property type="match status" value="1"/>
</dbReference>